<dbReference type="Pfam" id="PF02460">
    <property type="entry name" value="Patched"/>
    <property type="match status" value="1"/>
</dbReference>
<keyword evidence="4 9" id="KW-0812">Transmembrane</keyword>
<dbReference type="FunFam" id="1.20.1640.10:FF:000013">
    <property type="entry name" value="PaTched Related family"/>
    <property type="match status" value="1"/>
</dbReference>
<evidence type="ECO:0000256" key="7">
    <source>
        <dbReference type="ARBA" id="ARBA00023180"/>
    </source>
</evidence>
<dbReference type="OrthoDB" id="6510177at2759"/>
<feature type="transmembrane region" description="Helical" evidence="9">
    <location>
        <begin position="518"/>
        <end position="545"/>
    </location>
</feature>
<proteinExistence type="inferred from homology"/>
<evidence type="ECO:0000256" key="5">
    <source>
        <dbReference type="ARBA" id="ARBA00022989"/>
    </source>
</evidence>
<dbReference type="PROSITE" id="PS50156">
    <property type="entry name" value="SSD"/>
    <property type="match status" value="1"/>
</dbReference>
<evidence type="ECO:0000256" key="6">
    <source>
        <dbReference type="ARBA" id="ARBA00023136"/>
    </source>
</evidence>
<feature type="transmembrane region" description="Helical" evidence="9">
    <location>
        <begin position="413"/>
        <end position="436"/>
    </location>
</feature>
<protein>
    <submittedName>
        <fullName evidence="10">Ptr-5</fullName>
    </submittedName>
</protein>
<keyword evidence="3" id="KW-1003">Cell membrane</keyword>
<feature type="region of interest" description="Disordered" evidence="8">
    <location>
        <begin position="15"/>
        <end position="80"/>
    </location>
</feature>
<dbReference type="GO" id="GO:0030659">
    <property type="term" value="C:cytoplasmic vesicle membrane"/>
    <property type="evidence" value="ECO:0000318"/>
    <property type="project" value="GO_Central"/>
</dbReference>
<dbReference type="InterPro" id="IPR003392">
    <property type="entry name" value="PTHD_SSD"/>
</dbReference>
<feature type="transmembrane region" description="Helical" evidence="9">
    <location>
        <begin position="812"/>
        <end position="833"/>
    </location>
</feature>
<evidence type="ECO:0000256" key="4">
    <source>
        <dbReference type="ARBA" id="ARBA00022692"/>
    </source>
</evidence>
<evidence type="ECO:0000313" key="11">
    <source>
        <dbReference type="Proteomes" id="UP000005239"/>
    </source>
</evidence>
<comment type="subcellular location">
    <subcellularLocation>
        <location evidence="1">Cell membrane</location>
        <topology evidence="1">Multi-pass membrane protein</topology>
    </subcellularLocation>
</comment>
<feature type="transmembrane region" description="Helical" evidence="9">
    <location>
        <begin position="950"/>
        <end position="974"/>
    </location>
</feature>
<evidence type="ECO:0000313" key="10">
    <source>
        <dbReference type="EnsemblMetazoa" id="PPA00184.1"/>
    </source>
</evidence>
<dbReference type="InterPro" id="IPR000731">
    <property type="entry name" value="SSD"/>
</dbReference>
<evidence type="ECO:0000256" key="8">
    <source>
        <dbReference type="SAM" id="MobiDB-lite"/>
    </source>
</evidence>
<feature type="transmembrane region" description="Helical" evidence="9">
    <location>
        <begin position="922"/>
        <end position="943"/>
    </location>
</feature>
<keyword evidence="7" id="KW-0325">Glycoprotein</keyword>
<keyword evidence="6 9" id="KW-0472">Membrane</keyword>
<dbReference type="GO" id="GO:0005886">
    <property type="term" value="C:plasma membrane"/>
    <property type="evidence" value="ECO:0000318"/>
    <property type="project" value="GO_Central"/>
</dbReference>
<feature type="transmembrane region" description="Helical" evidence="9">
    <location>
        <begin position="867"/>
        <end position="888"/>
    </location>
</feature>
<dbReference type="GO" id="GO:0006897">
    <property type="term" value="P:endocytosis"/>
    <property type="evidence" value="ECO:0000318"/>
    <property type="project" value="GO_Central"/>
</dbReference>
<reference evidence="10" key="2">
    <citation type="submission" date="2022-06" db="UniProtKB">
        <authorList>
            <consortium name="EnsemblMetazoa"/>
        </authorList>
    </citation>
    <scope>IDENTIFICATION</scope>
    <source>
        <strain evidence="10">PS312</strain>
    </source>
</reference>
<dbReference type="SUPFAM" id="SSF82866">
    <property type="entry name" value="Multidrug efflux transporter AcrB transmembrane domain"/>
    <property type="match status" value="2"/>
</dbReference>
<sequence>GVYVVIVVSDLLQRRHHQERTQTEAVPGTKSGTRPEPGTSSMSVAQVAHRLGYVDESNPTTSRETARPVDLPTLPSNGMATSNLLRVQDDDDDDSYTPTGSGPLPKRQKLLFLWEYLTLRGFFRLLGRQVGTQPLAFIAVACLLSLNSLGMYKMVLKDRIRDGYTPINAPSRYETDVIRQFWNSSGDPMMTLMIMVAKDGRSMHRKAHIDEAASVIRFFNSNFSVDFEGEKLVFNKMCEPYCGMTTAFDLFKTEYDNVYAKAIKGENVSSMAKLHYPVANLNGFEVHLERSMFGVRTRPAGTPFSHSDGIEQRITNMEHVEVIMMIFRGDKGTERLERQMATWELAAYDYAQDVYDSNLLDIMLVGTDVLDREMIRDGSRMMPFFAAGFGIMISFVSICVLATALFYDEMDPGKLLIACVATLCPILAITSSYGIVSLLGCRINSFMLVMPFLIMGIGVDDAFLMTHSWQRMSRQGYGVPERLGMVYEEVGPSITITSLTNFLSFGIGAFTPTPEIRLFCLVTAIAMAVVFVLQLVLFGPILAIACRFEKRKDEHEWEHRAGWRKRVEEWFENILTLYCKLIGHKMFTIAIVTATCVYWYFGIIGLMSIKTRLDAVKILPKDSPIQKPNHILTNIVWAEYHPVTILVNAPFDVSNPYQVARFFQMVNDFESLHHAKDKASSLIWLRDYADYSTRGEPIVDLFSMMLGEMRMTNTEKVDPLATNMTLDKLDKFLASPFYKHWSSFLRQGVNEHGERVIDQFWINVAYQNTSSWEVRIDLMEEWREIAARYKDLNASVWEPNGMFVDQMLSLKGVAVQTGILTLVCMAVVCAIFIPNPCSVITASIAIASISLGVMGFLSWWGFDLDPVVMAAVLMSIGMSVDFTAHVSYHYQLTNRKEIRSGKVVKIPVNGQHHKLRHTLHAVGWPMLQAGVSTIFCILPLLFLNSYSTSVFVCTIFLVVSWGLLHGLIVLPSFLSCLPEFLTNANCYRTFLSTSSEKSCRYAGAPRDEVLPMQDKITLDA</sequence>
<evidence type="ECO:0000256" key="9">
    <source>
        <dbReference type="SAM" id="Phobius"/>
    </source>
</evidence>
<dbReference type="Gene3D" id="1.20.1640.10">
    <property type="entry name" value="Multidrug efflux transporter AcrB transmembrane domain"/>
    <property type="match status" value="2"/>
</dbReference>
<feature type="transmembrane region" description="Helical" evidence="9">
    <location>
        <begin position="133"/>
        <end position="152"/>
    </location>
</feature>
<comment type="similarity">
    <text evidence="2">Belongs to the patched family.</text>
</comment>
<dbReference type="InterPro" id="IPR051697">
    <property type="entry name" value="Patched_domain-protein"/>
</dbReference>
<feature type="transmembrane region" description="Helical" evidence="9">
    <location>
        <begin position="586"/>
        <end position="609"/>
    </location>
</feature>
<feature type="transmembrane region" description="Helical" evidence="9">
    <location>
        <begin position="839"/>
        <end position="860"/>
    </location>
</feature>
<evidence type="ECO:0000256" key="3">
    <source>
        <dbReference type="ARBA" id="ARBA00022475"/>
    </source>
</evidence>
<evidence type="ECO:0000256" key="1">
    <source>
        <dbReference type="ARBA" id="ARBA00004651"/>
    </source>
</evidence>
<dbReference type="Proteomes" id="UP000005239">
    <property type="component" value="Unassembled WGS sequence"/>
</dbReference>
<feature type="transmembrane region" description="Helical" evidence="9">
    <location>
        <begin position="448"/>
        <end position="470"/>
    </location>
</feature>
<dbReference type="PANTHER" id="PTHR10796">
    <property type="entry name" value="PATCHED-RELATED"/>
    <property type="match status" value="1"/>
</dbReference>
<organism evidence="10 11">
    <name type="scientific">Pristionchus pacificus</name>
    <name type="common">Parasitic nematode worm</name>
    <dbReference type="NCBI Taxonomy" id="54126"/>
    <lineage>
        <taxon>Eukaryota</taxon>
        <taxon>Metazoa</taxon>
        <taxon>Ecdysozoa</taxon>
        <taxon>Nematoda</taxon>
        <taxon>Chromadorea</taxon>
        <taxon>Rhabditida</taxon>
        <taxon>Rhabditina</taxon>
        <taxon>Diplogasteromorpha</taxon>
        <taxon>Diplogasteroidea</taxon>
        <taxon>Neodiplogasteridae</taxon>
        <taxon>Pristionchus</taxon>
    </lineage>
</organism>
<dbReference type="AlphaFoldDB" id="A0A2A6BFZ5"/>
<reference evidence="11" key="1">
    <citation type="journal article" date="2008" name="Nat. Genet.">
        <title>The Pristionchus pacificus genome provides a unique perspective on nematode lifestyle and parasitism.</title>
        <authorList>
            <person name="Dieterich C."/>
            <person name="Clifton S.W."/>
            <person name="Schuster L.N."/>
            <person name="Chinwalla A."/>
            <person name="Delehaunty K."/>
            <person name="Dinkelacker I."/>
            <person name="Fulton L."/>
            <person name="Fulton R."/>
            <person name="Godfrey J."/>
            <person name="Minx P."/>
            <person name="Mitreva M."/>
            <person name="Roeseler W."/>
            <person name="Tian H."/>
            <person name="Witte H."/>
            <person name="Yang S.P."/>
            <person name="Wilson R.K."/>
            <person name="Sommer R.J."/>
        </authorList>
    </citation>
    <scope>NUCLEOTIDE SEQUENCE [LARGE SCALE GENOMIC DNA]</scope>
    <source>
        <strain evidence="11">PS312</strain>
    </source>
</reference>
<dbReference type="EnsemblMetazoa" id="PPA00184.1">
    <property type="protein sequence ID" value="PPA00184.1"/>
    <property type="gene ID" value="WBGene00089738"/>
</dbReference>
<accession>A0A2A6BFZ5</accession>
<name>A0A2A6BFZ5_PRIPA</name>
<keyword evidence="11" id="KW-1185">Reference proteome</keyword>
<evidence type="ECO:0000256" key="2">
    <source>
        <dbReference type="ARBA" id="ARBA00005585"/>
    </source>
</evidence>
<keyword evidence="5 9" id="KW-1133">Transmembrane helix</keyword>
<dbReference type="PANTHER" id="PTHR10796:SF90">
    <property type="entry name" value="SSD DOMAIN-CONTAINING PROTEIN"/>
    <property type="match status" value="1"/>
</dbReference>
<feature type="transmembrane region" description="Helical" evidence="9">
    <location>
        <begin position="384"/>
        <end position="407"/>
    </location>
</feature>
<gene>
    <name evidence="10" type="primary">WBGene00089738</name>
</gene>
<dbReference type="GO" id="GO:0018996">
    <property type="term" value="P:molting cycle, collagen and cuticulin-based cuticle"/>
    <property type="evidence" value="ECO:0000318"/>
    <property type="project" value="GO_Central"/>
</dbReference>
<accession>A0A8R1Y4Q3</accession>